<gene>
    <name evidence="2" type="ORF">GH810_01155</name>
</gene>
<feature type="transmembrane region" description="Helical" evidence="1">
    <location>
        <begin position="67"/>
        <end position="86"/>
    </location>
</feature>
<keyword evidence="1" id="KW-0472">Membrane</keyword>
<feature type="transmembrane region" description="Helical" evidence="1">
    <location>
        <begin position="92"/>
        <end position="110"/>
    </location>
</feature>
<dbReference type="AlphaFoldDB" id="A0A923HSD3"/>
<proteinExistence type="predicted"/>
<keyword evidence="3" id="KW-1185">Reference proteome</keyword>
<dbReference type="EMBL" id="WJBD01000001">
    <property type="protein sequence ID" value="MBC3886922.1"/>
    <property type="molecule type" value="Genomic_DNA"/>
</dbReference>
<name>A0A923HSD3_9FIRM</name>
<reference evidence="2" key="2">
    <citation type="submission" date="2020-10" db="EMBL/GenBank/DDBJ databases">
        <title>Comparative genomics of the Acetobacterium genus.</title>
        <authorList>
            <person name="Marshall C."/>
            <person name="May H."/>
            <person name="Norman S."/>
        </authorList>
    </citation>
    <scope>NUCLEOTIDE SEQUENCE</scope>
    <source>
        <strain evidence="2">DER-2019</strain>
    </source>
</reference>
<evidence type="ECO:0000256" key="1">
    <source>
        <dbReference type="SAM" id="Phobius"/>
    </source>
</evidence>
<keyword evidence="1" id="KW-1133">Transmembrane helix</keyword>
<reference evidence="2" key="1">
    <citation type="submission" date="2019-10" db="EMBL/GenBank/DDBJ databases">
        <authorList>
            <person name="Ross D.E."/>
            <person name="Gulliver D."/>
        </authorList>
    </citation>
    <scope>NUCLEOTIDE SEQUENCE</scope>
    <source>
        <strain evidence="2">DER-2019</strain>
    </source>
</reference>
<evidence type="ECO:0000313" key="2">
    <source>
        <dbReference type="EMBL" id="MBC3886922.1"/>
    </source>
</evidence>
<sequence length="112" mass="12344">MTVDFTYSVAALMIVALVTALTRATPYLLFGGKREMPKTVSYLGNVLPASIMIILVLYCLRNINLTAFPFGLAEFFSVAVVITVQIIKNNTFLSIILGTACYMILIRTVFLV</sequence>
<feature type="transmembrane region" description="Helical" evidence="1">
    <location>
        <begin position="40"/>
        <end position="60"/>
    </location>
</feature>
<comment type="caution">
    <text evidence="2">The sequence shown here is derived from an EMBL/GenBank/DDBJ whole genome shotgun (WGS) entry which is preliminary data.</text>
</comment>
<dbReference type="OrthoDB" id="308265at2"/>
<keyword evidence="1" id="KW-0812">Transmembrane</keyword>
<dbReference type="Proteomes" id="UP000616595">
    <property type="component" value="Unassembled WGS sequence"/>
</dbReference>
<accession>A0A923HSD3</accession>
<dbReference type="Pfam" id="PF05437">
    <property type="entry name" value="AzlD"/>
    <property type="match status" value="1"/>
</dbReference>
<protein>
    <submittedName>
        <fullName evidence="2">Branched-chain amino acid transporter AzlD</fullName>
    </submittedName>
</protein>
<organism evidence="2 3">
    <name type="scientific">Acetobacterium paludosum</name>
    <dbReference type="NCBI Taxonomy" id="52693"/>
    <lineage>
        <taxon>Bacteria</taxon>
        <taxon>Bacillati</taxon>
        <taxon>Bacillota</taxon>
        <taxon>Clostridia</taxon>
        <taxon>Eubacteriales</taxon>
        <taxon>Eubacteriaceae</taxon>
        <taxon>Acetobacterium</taxon>
    </lineage>
</organism>
<evidence type="ECO:0000313" key="3">
    <source>
        <dbReference type="Proteomes" id="UP000616595"/>
    </source>
</evidence>
<dbReference type="InterPro" id="IPR008407">
    <property type="entry name" value="Brnchd-chn_aa_trnsp_AzlD"/>
</dbReference>
<dbReference type="PIRSF" id="PIRSF003203">
    <property type="entry name" value="AzlD"/>
    <property type="match status" value="1"/>
</dbReference>